<dbReference type="Gene3D" id="2.120.10.30">
    <property type="entry name" value="TolB, C-terminal domain"/>
    <property type="match status" value="1"/>
</dbReference>
<dbReference type="Pfam" id="PF07995">
    <property type="entry name" value="GSDH"/>
    <property type="match status" value="1"/>
</dbReference>
<dbReference type="EMBL" id="NQWH01000024">
    <property type="protein sequence ID" value="PHP26862.1"/>
    <property type="molecule type" value="Genomic_DNA"/>
</dbReference>
<evidence type="ECO:0000313" key="4">
    <source>
        <dbReference type="Proteomes" id="UP000221860"/>
    </source>
</evidence>
<evidence type="ECO:0000256" key="1">
    <source>
        <dbReference type="SAM" id="SignalP"/>
    </source>
</evidence>
<reference evidence="3 4" key="1">
    <citation type="submission" date="2017-08" db="EMBL/GenBank/DDBJ databases">
        <title>Draft Genome Sequence of Loktanella cinnabarina Strain XM1, Isolated from Coastal Surface Water.</title>
        <authorList>
            <person name="Ma R."/>
            <person name="Wang J."/>
            <person name="Wang Q."/>
            <person name="Ma Z."/>
            <person name="Li J."/>
            <person name="Chen L."/>
        </authorList>
    </citation>
    <scope>NUCLEOTIDE SEQUENCE [LARGE SCALE GENOMIC DNA]</scope>
    <source>
        <strain evidence="3 4">XM1</strain>
    </source>
</reference>
<dbReference type="InterPro" id="IPR011042">
    <property type="entry name" value="6-blade_b-propeller_TolB-like"/>
</dbReference>
<feature type="signal peptide" evidence="1">
    <location>
        <begin position="1"/>
        <end position="22"/>
    </location>
</feature>
<dbReference type="InterPro" id="IPR011041">
    <property type="entry name" value="Quinoprot_gluc/sorb_DH_b-prop"/>
</dbReference>
<dbReference type="PANTHER" id="PTHR19328:SF75">
    <property type="entry name" value="ALDOSE SUGAR DEHYDROGENASE YLII"/>
    <property type="match status" value="1"/>
</dbReference>
<name>A0A2G1MDW0_9RHOB</name>
<dbReference type="Proteomes" id="UP000221860">
    <property type="component" value="Unassembled WGS sequence"/>
</dbReference>
<evidence type="ECO:0000313" key="3">
    <source>
        <dbReference type="EMBL" id="PHP26862.1"/>
    </source>
</evidence>
<evidence type="ECO:0000259" key="2">
    <source>
        <dbReference type="Pfam" id="PF07995"/>
    </source>
</evidence>
<dbReference type="RefSeq" id="WP_099278050.1">
    <property type="nucleotide sequence ID" value="NZ_KZ304967.1"/>
</dbReference>
<dbReference type="SUPFAM" id="SSF50952">
    <property type="entry name" value="Soluble quinoprotein glucose dehydrogenase"/>
    <property type="match status" value="1"/>
</dbReference>
<accession>A0A2G1MDW0</accession>
<dbReference type="AlphaFoldDB" id="A0A2G1MDW0"/>
<organism evidence="3 4">
    <name type="scientific">Limimaricola cinnabarinus</name>
    <dbReference type="NCBI Taxonomy" id="1125964"/>
    <lineage>
        <taxon>Bacteria</taxon>
        <taxon>Pseudomonadati</taxon>
        <taxon>Pseudomonadota</taxon>
        <taxon>Alphaproteobacteria</taxon>
        <taxon>Rhodobacterales</taxon>
        <taxon>Paracoccaceae</taxon>
        <taxon>Limimaricola</taxon>
    </lineage>
</organism>
<proteinExistence type="predicted"/>
<gene>
    <name evidence="3" type="ORF">CJ301_14225</name>
</gene>
<protein>
    <submittedName>
        <fullName evidence="3">Glucose dehydrogenase</fullName>
    </submittedName>
</protein>
<dbReference type="PANTHER" id="PTHR19328">
    <property type="entry name" value="HEDGEHOG-INTERACTING PROTEIN"/>
    <property type="match status" value="1"/>
</dbReference>
<comment type="caution">
    <text evidence="3">The sequence shown here is derived from an EMBL/GenBank/DDBJ whole genome shotgun (WGS) entry which is preliminary data.</text>
</comment>
<keyword evidence="1" id="KW-0732">Signal</keyword>
<feature type="chain" id="PRO_5013578674" evidence="1">
    <location>
        <begin position="23"/>
        <end position="405"/>
    </location>
</feature>
<dbReference type="OrthoDB" id="9770043at2"/>
<dbReference type="InterPro" id="IPR012938">
    <property type="entry name" value="Glc/Sorbosone_DH"/>
</dbReference>
<keyword evidence="4" id="KW-1185">Reference proteome</keyword>
<feature type="domain" description="Glucose/Sorbosone dehydrogenase" evidence="2">
    <location>
        <begin position="69"/>
        <end position="400"/>
    </location>
</feature>
<sequence>MQAKSPFVIAAIAALAPGLALADADHGGVKQPVDRGPANADYEPAFPEQANAPKMEATEVAVETFADGLERPWGLAPLPEGGYLVTERPGRLRHVSAEGEVGEPITGLPEIDAREQGGLLDVTLSPDFGSDRMVYFTYAKPVDGGVATAAARGTLTEDMSALEGVEDIFVQGPPANAPMHYGSRITFDGEGHVFITTGEHFTDEYREMAQDITNTYGVVVRLNPDGSVPEDNPFVGQEGEDAIWSYGHRNIQGAAIQPSTGDYWTIEHGPAGGDELNRPEPGANYGWPKVSYGLRYDGEPVGIGEPRAEGMKEPVYYWDPVIAPGGMAFYEGDAFEGWEGDLVIASLVPGEVVRLDINEEGLVVGEEALVGGNGRVRDVEIADDGSVLFLIDSEAGAIMRMSPKE</sequence>